<dbReference type="Proteomes" id="UP000199546">
    <property type="component" value="Unassembled WGS sequence"/>
</dbReference>
<dbReference type="RefSeq" id="WP_093577598.1">
    <property type="nucleotide sequence ID" value="NZ_FPBA01000001.1"/>
</dbReference>
<evidence type="ECO:0000256" key="1">
    <source>
        <dbReference type="SAM" id="Phobius"/>
    </source>
</evidence>
<name>A0A1I6X7D5_9ACTN</name>
<protein>
    <submittedName>
        <fullName evidence="2">Uncharacterized protein</fullName>
    </submittedName>
</protein>
<feature type="transmembrane region" description="Helical" evidence="1">
    <location>
        <begin position="52"/>
        <end position="71"/>
    </location>
</feature>
<proteinExistence type="predicted"/>
<evidence type="ECO:0000313" key="3">
    <source>
        <dbReference type="Proteomes" id="UP000199546"/>
    </source>
</evidence>
<dbReference type="AlphaFoldDB" id="A0A1I6X7D5"/>
<keyword evidence="3" id="KW-1185">Reference proteome</keyword>
<keyword evidence="1" id="KW-0472">Membrane</keyword>
<keyword evidence="1" id="KW-0812">Transmembrane</keyword>
<feature type="transmembrane region" description="Helical" evidence="1">
    <location>
        <begin position="7"/>
        <end position="32"/>
    </location>
</feature>
<dbReference type="EMBL" id="FPBA01000001">
    <property type="protein sequence ID" value="SFT34063.1"/>
    <property type="molecule type" value="Genomic_DNA"/>
</dbReference>
<accession>A0A1I6X7D5</accession>
<reference evidence="3" key="1">
    <citation type="submission" date="2016-10" db="EMBL/GenBank/DDBJ databases">
        <authorList>
            <person name="Varghese N."/>
            <person name="Submissions S."/>
        </authorList>
    </citation>
    <scope>NUCLEOTIDE SEQUENCE [LARGE SCALE GENOMIC DNA]</scope>
    <source>
        <strain evidence="3">DSM 46136</strain>
    </source>
</reference>
<sequence>MTADVVLRWLFALVVAVMLTVFGLLLVTGEYYNEGPVLLRVAEDHGLHQGDIFVLTGWAAGMLSLSGLLLLRRR</sequence>
<keyword evidence="1" id="KW-1133">Transmembrane helix</keyword>
<organism evidence="2 3">
    <name type="scientific">Geodermatophilus amargosae</name>
    <dbReference type="NCBI Taxonomy" id="1296565"/>
    <lineage>
        <taxon>Bacteria</taxon>
        <taxon>Bacillati</taxon>
        <taxon>Actinomycetota</taxon>
        <taxon>Actinomycetes</taxon>
        <taxon>Geodermatophilales</taxon>
        <taxon>Geodermatophilaceae</taxon>
        <taxon>Geodermatophilus</taxon>
    </lineage>
</organism>
<gene>
    <name evidence="2" type="ORF">SAMN05660657_00213</name>
</gene>
<dbReference type="OrthoDB" id="5198702at2"/>
<dbReference type="STRING" id="1296565.SAMN05660657_00213"/>
<evidence type="ECO:0000313" key="2">
    <source>
        <dbReference type="EMBL" id="SFT34063.1"/>
    </source>
</evidence>